<sequence>MLIGFFQFPYHPLGRLTNSFTQRNLEVMPHCNATAAHNVITAIGDQTPFVHQFHSKCTNVGGEQNSCQDEFLQLQIVACERLYSSIDWRFCIEILGNERGNETMISLVDPERLA</sequence>
<gene>
    <name evidence="1" type="ORF">Pla144_09530</name>
</gene>
<protein>
    <submittedName>
        <fullName evidence="1">Uncharacterized protein</fullName>
    </submittedName>
</protein>
<dbReference type="Proteomes" id="UP000318437">
    <property type="component" value="Unassembled WGS sequence"/>
</dbReference>
<evidence type="ECO:0000313" key="1">
    <source>
        <dbReference type="EMBL" id="TWU30167.1"/>
    </source>
</evidence>
<evidence type="ECO:0000313" key="2">
    <source>
        <dbReference type="Proteomes" id="UP000318437"/>
    </source>
</evidence>
<dbReference type="EMBL" id="SJPS01000001">
    <property type="protein sequence ID" value="TWU30167.1"/>
    <property type="molecule type" value="Genomic_DNA"/>
</dbReference>
<name>A0A5C6D3D2_9BACT</name>
<accession>A0A5C6D3D2</accession>
<comment type="caution">
    <text evidence="1">The sequence shown here is derived from an EMBL/GenBank/DDBJ whole genome shotgun (WGS) entry which is preliminary data.</text>
</comment>
<reference evidence="1 2" key="1">
    <citation type="submission" date="2019-02" db="EMBL/GenBank/DDBJ databases">
        <title>Deep-cultivation of Planctomycetes and their phenomic and genomic characterization uncovers novel biology.</title>
        <authorList>
            <person name="Wiegand S."/>
            <person name="Jogler M."/>
            <person name="Boedeker C."/>
            <person name="Pinto D."/>
            <person name="Vollmers J."/>
            <person name="Rivas-Marin E."/>
            <person name="Kohn T."/>
            <person name="Peeters S.H."/>
            <person name="Heuer A."/>
            <person name="Rast P."/>
            <person name="Oberbeckmann S."/>
            <person name="Bunk B."/>
            <person name="Jeske O."/>
            <person name="Meyerdierks A."/>
            <person name="Storesund J.E."/>
            <person name="Kallscheuer N."/>
            <person name="Luecker S."/>
            <person name="Lage O.M."/>
            <person name="Pohl T."/>
            <person name="Merkel B.J."/>
            <person name="Hornburger P."/>
            <person name="Mueller R.-W."/>
            <person name="Bruemmer F."/>
            <person name="Labrenz M."/>
            <person name="Spormann A.M."/>
            <person name="Op Den Camp H."/>
            <person name="Overmann J."/>
            <person name="Amann R."/>
            <person name="Jetten M.S.M."/>
            <person name="Mascher T."/>
            <person name="Medema M.H."/>
            <person name="Devos D.P."/>
            <person name="Kaster A.-K."/>
            <person name="Ovreas L."/>
            <person name="Rohde M."/>
            <person name="Galperin M.Y."/>
            <person name="Jogler C."/>
        </authorList>
    </citation>
    <scope>NUCLEOTIDE SEQUENCE [LARGE SCALE GENOMIC DNA]</scope>
    <source>
        <strain evidence="1 2">Pla144</strain>
    </source>
</reference>
<keyword evidence="2" id="KW-1185">Reference proteome</keyword>
<organism evidence="1 2">
    <name type="scientific">Bythopirellula polymerisocia</name>
    <dbReference type="NCBI Taxonomy" id="2528003"/>
    <lineage>
        <taxon>Bacteria</taxon>
        <taxon>Pseudomonadati</taxon>
        <taxon>Planctomycetota</taxon>
        <taxon>Planctomycetia</taxon>
        <taxon>Pirellulales</taxon>
        <taxon>Lacipirellulaceae</taxon>
        <taxon>Bythopirellula</taxon>
    </lineage>
</organism>
<proteinExistence type="predicted"/>
<dbReference type="AlphaFoldDB" id="A0A5C6D3D2"/>